<accession>A0AA38P9T1</accession>
<name>A0AA38P9T1_9AGAR</name>
<protein>
    <submittedName>
        <fullName evidence="1">Uncharacterized protein</fullName>
    </submittedName>
</protein>
<evidence type="ECO:0000313" key="1">
    <source>
        <dbReference type="EMBL" id="KAJ3838938.1"/>
    </source>
</evidence>
<reference evidence="1" key="1">
    <citation type="submission" date="2022-08" db="EMBL/GenBank/DDBJ databases">
        <authorList>
            <consortium name="DOE Joint Genome Institute"/>
            <person name="Min B."/>
            <person name="Riley R."/>
            <person name="Sierra-Patev S."/>
            <person name="Naranjo-Ortiz M."/>
            <person name="Looney B."/>
            <person name="Konkel Z."/>
            <person name="Slot J.C."/>
            <person name="Sakamoto Y."/>
            <person name="Steenwyk J.L."/>
            <person name="Rokas A."/>
            <person name="Carro J."/>
            <person name="Camarero S."/>
            <person name="Ferreira P."/>
            <person name="Molpeceres G."/>
            <person name="Ruiz-Duenas F.J."/>
            <person name="Serrano A."/>
            <person name="Henrissat B."/>
            <person name="Drula E."/>
            <person name="Hughes K.W."/>
            <person name="Mata J.L."/>
            <person name="Ishikawa N.K."/>
            <person name="Vargas-Isla R."/>
            <person name="Ushijima S."/>
            <person name="Smith C.A."/>
            <person name="Ahrendt S."/>
            <person name="Andreopoulos W."/>
            <person name="He G."/>
            <person name="Labutti K."/>
            <person name="Lipzen A."/>
            <person name="Ng V."/>
            <person name="Sandor L."/>
            <person name="Barry K."/>
            <person name="Martinez A.T."/>
            <person name="Xiao Y."/>
            <person name="Gibbons J.G."/>
            <person name="Terashima K."/>
            <person name="Hibbett D.S."/>
            <person name="Grigoriev I.V."/>
        </authorList>
    </citation>
    <scope>NUCLEOTIDE SEQUENCE</scope>
    <source>
        <strain evidence="1">TFB9207</strain>
    </source>
</reference>
<comment type="caution">
    <text evidence="1">The sequence shown here is derived from an EMBL/GenBank/DDBJ whole genome shotgun (WGS) entry which is preliminary data.</text>
</comment>
<proteinExistence type="predicted"/>
<dbReference type="EMBL" id="MU806156">
    <property type="protein sequence ID" value="KAJ3838938.1"/>
    <property type="molecule type" value="Genomic_DNA"/>
</dbReference>
<organism evidence="1 2">
    <name type="scientific">Lentinula raphanica</name>
    <dbReference type="NCBI Taxonomy" id="153919"/>
    <lineage>
        <taxon>Eukaryota</taxon>
        <taxon>Fungi</taxon>
        <taxon>Dikarya</taxon>
        <taxon>Basidiomycota</taxon>
        <taxon>Agaricomycotina</taxon>
        <taxon>Agaricomycetes</taxon>
        <taxon>Agaricomycetidae</taxon>
        <taxon>Agaricales</taxon>
        <taxon>Marasmiineae</taxon>
        <taxon>Omphalotaceae</taxon>
        <taxon>Lentinula</taxon>
    </lineage>
</organism>
<evidence type="ECO:0000313" key="2">
    <source>
        <dbReference type="Proteomes" id="UP001163846"/>
    </source>
</evidence>
<sequence length="270" mass="31356">MYLKHPALQTEHYTWDVNAVRSAIRAFENKRKNLVRNLILEPRPKRLQDTELYTQVLDAKIKAETLIRRHEFIAGVKGMSRKVSRSSNLGTKGSLMFSWECGKVGGRLKKKWRNYSEVTFGPGYDANEVEWETPLVNPLNPVVKKLFQPKHPDQMNFILIDPDEVNGKKCRRLGEGEDKFFNYRLSGYKVYVIGWTLSCTWDGKAEPGPVIQLDDGDNFILSDRFSVRLDTSRRTSWHCRVTYVLQSRNQFPDLNLEERNFAEPSLDVDI</sequence>
<keyword evidence="2" id="KW-1185">Reference proteome</keyword>
<gene>
    <name evidence="1" type="ORF">F5878DRAFT_618091</name>
</gene>
<dbReference type="AlphaFoldDB" id="A0AA38P9T1"/>
<dbReference type="Proteomes" id="UP001163846">
    <property type="component" value="Unassembled WGS sequence"/>
</dbReference>